<dbReference type="PANTHER" id="PTHR38790:SF4">
    <property type="entry name" value="2EXR DOMAIN-CONTAINING PROTEIN"/>
    <property type="match status" value="1"/>
</dbReference>
<organism evidence="3 4">
    <name type="scientific">Karstenula rhodostoma CBS 690.94</name>
    <dbReference type="NCBI Taxonomy" id="1392251"/>
    <lineage>
        <taxon>Eukaryota</taxon>
        <taxon>Fungi</taxon>
        <taxon>Dikarya</taxon>
        <taxon>Ascomycota</taxon>
        <taxon>Pezizomycotina</taxon>
        <taxon>Dothideomycetes</taxon>
        <taxon>Pleosporomycetidae</taxon>
        <taxon>Pleosporales</taxon>
        <taxon>Massarineae</taxon>
        <taxon>Didymosphaeriaceae</taxon>
        <taxon>Karstenula</taxon>
    </lineage>
</organism>
<protein>
    <recommendedName>
        <fullName evidence="2">DUF7730 domain-containing protein</fullName>
    </recommendedName>
</protein>
<feature type="compositionally biased region" description="Basic and acidic residues" evidence="1">
    <location>
        <begin position="237"/>
        <end position="271"/>
    </location>
</feature>
<sequence length="372" mass="41860">MGVPAWKKSHLLSLPKELRLEIWKWTLSDPSVPDLVANIGRDKKQARRDSATGAVIPRVKIWLEPGRNVSIGLGLLRTNRFIYEEALPLLYHAVRFAPADHQGIFPLFLDSLSPYARSLIRHMKLHVPRQIYDLDLFGAPADPLFHWAITCAQVAQIERQLRDVEIEGLWFESQSVNEKTKCSILYPLCKIKTKKVFGTNNDVGMEGLFAHASWELTRKTYLRKSKAMLQAAANAAAKEREEEVGAEEEKGKGTLDEPTEQSRHHTPDTRRQHSSPVVSDDTILRSLSTVAGIDVFETELDEYSSPVAEQSSPDDATMLVDDWSLISYRSDASTPTDRPPSYTSRRSTDSWTDVASTVAEVHDPDKDEDVVV</sequence>
<proteinExistence type="predicted"/>
<evidence type="ECO:0000256" key="1">
    <source>
        <dbReference type="SAM" id="MobiDB-lite"/>
    </source>
</evidence>
<dbReference type="EMBL" id="MU001494">
    <property type="protein sequence ID" value="KAF2449091.1"/>
    <property type="molecule type" value="Genomic_DNA"/>
</dbReference>
<name>A0A9P4UG10_9PLEO</name>
<dbReference type="AlphaFoldDB" id="A0A9P4UG10"/>
<keyword evidence="4" id="KW-1185">Reference proteome</keyword>
<feature type="region of interest" description="Disordered" evidence="1">
    <location>
        <begin position="329"/>
        <end position="352"/>
    </location>
</feature>
<feature type="compositionally biased region" description="Polar residues" evidence="1">
    <location>
        <begin position="330"/>
        <end position="352"/>
    </location>
</feature>
<gene>
    <name evidence="3" type="ORF">P171DRAFT_439678</name>
</gene>
<evidence type="ECO:0000259" key="2">
    <source>
        <dbReference type="Pfam" id="PF24864"/>
    </source>
</evidence>
<dbReference type="PANTHER" id="PTHR38790">
    <property type="entry name" value="2EXR DOMAIN-CONTAINING PROTEIN-RELATED"/>
    <property type="match status" value="1"/>
</dbReference>
<feature type="domain" description="DUF7730" evidence="2">
    <location>
        <begin position="8"/>
        <end position="196"/>
    </location>
</feature>
<dbReference type="Pfam" id="PF24864">
    <property type="entry name" value="DUF7730"/>
    <property type="match status" value="1"/>
</dbReference>
<dbReference type="OrthoDB" id="62952at2759"/>
<feature type="region of interest" description="Disordered" evidence="1">
    <location>
        <begin position="233"/>
        <end position="281"/>
    </location>
</feature>
<dbReference type="Proteomes" id="UP000799764">
    <property type="component" value="Unassembled WGS sequence"/>
</dbReference>
<reference evidence="3" key="1">
    <citation type="journal article" date="2020" name="Stud. Mycol.">
        <title>101 Dothideomycetes genomes: a test case for predicting lifestyles and emergence of pathogens.</title>
        <authorList>
            <person name="Haridas S."/>
            <person name="Albert R."/>
            <person name="Binder M."/>
            <person name="Bloem J."/>
            <person name="Labutti K."/>
            <person name="Salamov A."/>
            <person name="Andreopoulos B."/>
            <person name="Baker S."/>
            <person name="Barry K."/>
            <person name="Bills G."/>
            <person name="Bluhm B."/>
            <person name="Cannon C."/>
            <person name="Castanera R."/>
            <person name="Culley D."/>
            <person name="Daum C."/>
            <person name="Ezra D."/>
            <person name="Gonzalez J."/>
            <person name="Henrissat B."/>
            <person name="Kuo A."/>
            <person name="Liang C."/>
            <person name="Lipzen A."/>
            <person name="Lutzoni F."/>
            <person name="Magnuson J."/>
            <person name="Mondo S."/>
            <person name="Nolan M."/>
            <person name="Ohm R."/>
            <person name="Pangilinan J."/>
            <person name="Park H.-J."/>
            <person name="Ramirez L."/>
            <person name="Alfaro M."/>
            <person name="Sun H."/>
            <person name="Tritt A."/>
            <person name="Yoshinaga Y."/>
            <person name="Zwiers L.-H."/>
            <person name="Turgeon B."/>
            <person name="Goodwin S."/>
            <person name="Spatafora J."/>
            <person name="Crous P."/>
            <person name="Grigoriev I."/>
        </authorList>
    </citation>
    <scope>NUCLEOTIDE SEQUENCE</scope>
    <source>
        <strain evidence="3">CBS 690.94</strain>
    </source>
</reference>
<evidence type="ECO:0000313" key="4">
    <source>
        <dbReference type="Proteomes" id="UP000799764"/>
    </source>
</evidence>
<comment type="caution">
    <text evidence="3">The sequence shown here is derived from an EMBL/GenBank/DDBJ whole genome shotgun (WGS) entry which is preliminary data.</text>
</comment>
<evidence type="ECO:0000313" key="3">
    <source>
        <dbReference type="EMBL" id="KAF2449091.1"/>
    </source>
</evidence>
<accession>A0A9P4UG10</accession>
<dbReference type="InterPro" id="IPR056632">
    <property type="entry name" value="DUF7730"/>
</dbReference>